<evidence type="ECO:0000313" key="5">
    <source>
        <dbReference type="Proteomes" id="UP000061135"/>
    </source>
</evidence>
<proteinExistence type="inferred from homology"/>
<accession>A0A0E3ZL84</accession>
<dbReference type="InterPro" id="IPR001753">
    <property type="entry name" value="Enoyl-CoA_hydra/iso"/>
</dbReference>
<dbReference type="SUPFAM" id="SSF55961">
    <property type="entry name" value="Bet v1-like"/>
    <property type="match status" value="1"/>
</dbReference>
<sequence length="495" mass="52571">MDMVGEARLEASRSVVWDALNDPEILKKSIPGCEELQKLSDTSYTAVVVSKVGPIKARFLGNVSLSDIKAPASYTLVGEGQGGMAGFAKAEIRVELEELDQSLTLLRYTVKANVGGKLAQLGSRLIDATARKNADDFFENFGRAVGGLDAKPAAGLDFSQYQQESLGAAPALPARAASLVVGSGDAKLGYGIGPTAFMFGSNDPDVMDVWVDDKIKIWISDHIAVVTLNRPKTKNAMSLGMWKAIPGILGALERDPNVRTVILTGAGEDFSAGADITEFGKVRSTDKQVWDYEVAVDACCDAIANINKPTIAVIRGFCLGGGAHLAMSCDFRYAASTSKFGIPAARLSIIYGVKGTQKLLNLVGLVQAKKILFGSQRFGAPEALKLGFIDHMTGAIESEAKPTLLESLFGKKKSVDQKLSDDPMVTARGFAKLLASNAPLSISGAKYLLNGIAMGRGALDSDLAEELIAAAGKSNDYHEGRKAFAEKREPQFQGN</sequence>
<dbReference type="InterPro" id="IPR014748">
    <property type="entry name" value="Enoyl-CoA_hydra_C"/>
</dbReference>
<dbReference type="PANTHER" id="PTHR11941">
    <property type="entry name" value="ENOYL-COA HYDRATASE-RELATED"/>
    <property type="match status" value="1"/>
</dbReference>
<dbReference type="InterPro" id="IPR018376">
    <property type="entry name" value="Enoyl-CoA_hyd/isom_CS"/>
</dbReference>
<dbReference type="PROSITE" id="PS00166">
    <property type="entry name" value="ENOYL_COA_HYDRATASE"/>
    <property type="match status" value="1"/>
</dbReference>
<dbReference type="HOGENOM" id="CLU_550783_0_0_4"/>
<dbReference type="KEGG" id="pdq:CL55_00016770"/>
<dbReference type="GO" id="GO:0006635">
    <property type="term" value="P:fatty acid beta-oxidation"/>
    <property type="evidence" value="ECO:0007669"/>
    <property type="project" value="TreeGrafter"/>
</dbReference>
<evidence type="ECO:0000256" key="1">
    <source>
        <dbReference type="ARBA" id="ARBA00005254"/>
    </source>
</evidence>
<comment type="similarity">
    <text evidence="1 3">Belongs to the enoyl-CoA hydratase/isomerase family.</text>
</comment>
<reference evidence="4 5" key="1">
    <citation type="submission" date="2014-03" db="EMBL/GenBank/DDBJ databases">
        <title>Genome of Polynucleobacter strain MWH-MoK4.</title>
        <authorList>
            <person name="Hahn M.W."/>
        </authorList>
    </citation>
    <scope>NUCLEOTIDE SEQUENCE [LARGE SCALE GENOMIC DNA]</scope>
    <source>
        <strain evidence="4 5">MWH-MoK4</strain>
    </source>
</reference>
<dbReference type="PATRIC" id="fig|576611.7.peg.1704"/>
<dbReference type="InterPro" id="IPR029045">
    <property type="entry name" value="ClpP/crotonase-like_dom_sf"/>
</dbReference>
<evidence type="ECO:0000313" key="4">
    <source>
        <dbReference type="EMBL" id="AKD26010.1"/>
    </source>
</evidence>
<dbReference type="Gene3D" id="1.10.12.10">
    <property type="entry name" value="Lyase 2-enoyl-coa Hydratase, Chain A, domain 2"/>
    <property type="match status" value="1"/>
</dbReference>
<dbReference type="InterPro" id="IPR023393">
    <property type="entry name" value="START-like_dom_sf"/>
</dbReference>
<dbReference type="Pfam" id="PF06240">
    <property type="entry name" value="COXG"/>
    <property type="match status" value="1"/>
</dbReference>
<dbReference type="STRING" id="1835254.CL55_00016770"/>
<keyword evidence="2" id="KW-0456">Lyase</keyword>
<dbReference type="CDD" id="cd05018">
    <property type="entry name" value="CoxG"/>
    <property type="match status" value="1"/>
</dbReference>
<dbReference type="SUPFAM" id="SSF52096">
    <property type="entry name" value="ClpP/crotonase"/>
    <property type="match status" value="1"/>
</dbReference>
<dbReference type="Proteomes" id="UP000061135">
    <property type="component" value="Chromosome"/>
</dbReference>
<keyword evidence="5" id="KW-1185">Reference proteome</keyword>
<evidence type="ECO:0000256" key="2">
    <source>
        <dbReference type="ARBA" id="ARBA00023239"/>
    </source>
</evidence>
<dbReference type="InterPro" id="IPR010419">
    <property type="entry name" value="CO_DH_gsu"/>
</dbReference>
<dbReference type="Pfam" id="PF00378">
    <property type="entry name" value="ECH_1"/>
    <property type="match status" value="1"/>
</dbReference>
<organism evidence="4 5">
    <name type="scientific">Polynucleobacter duraquae</name>
    <dbReference type="NCBI Taxonomy" id="1835254"/>
    <lineage>
        <taxon>Bacteria</taxon>
        <taxon>Pseudomonadati</taxon>
        <taxon>Pseudomonadota</taxon>
        <taxon>Betaproteobacteria</taxon>
        <taxon>Burkholderiales</taxon>
        <taxon>Burkholderiaceae</taxon>
        <taxon>Polynucleobacter</taxon>
    </lineage>
</organism>
<dbReference type="Gene3D" id="3.90.226.10">
    <property type="entry name" value="2-enoyl-CoA Hydratase, Chain A, domain 1"/>
    <property type="match status" value="1"/>
</dbReference>
<dbReference type="PANTHER" id="PTHR11941:SF54">
    <property type="entry name" value="ENOYL-COA HYDRATASE, MITOCHONDRIAL"/>
    <property type="match status" value="1"/>
</dbReference>
<name>A0A0E3ZL84_9BURK</name>
<dbReference type="EMBL" id="CP007501">
    <property type="protein sequence ID" value="AKD26010.1"/>
    <property type="molecule type" value="Genomic_DNA"/>
</dbReference>
<dbReference type="CDD" id="cd06558">
    <property type="entry name" value="crotonase-like"/>
    <property type="match status" value="1"/>
</dbReference>
<dbReference type="RefSeq" id="WP_205621269.1">
    <property type="nucleotide sequence ID" value="NZ_CP007501.1"/>
</dbReference>
<dbReference type="Gene3D" id="3.30.530.20">
    <property type="match status" value="1"/>
</dbReference>
<evidence type="ECO:0000256" key="3">
    <source>
        <dbReference type="RuleBase" id="RU003707"/>
    </source>
</evidence>
<dbReference type="AlphaFoldDB" id="A0A0E3ZL84"/>
<dbReference type="GO" id="GO:0016829">
    <property type="term" value="F:lyase activity"/>
    <property type="evidence" value="ECO:0007669"/>
    <property type="project" value="UniProtKB-KW"/>
</dbReference>
<gene>
    <name evidence="4" type="ORF">CL55_00016770</name>
</gene>
<protein>
    <submittedName>
        <fullName evidence="4">Enoyl-CoA hydratase/carnithine racemase</fullName>
    </submittedName>
</protein>